<evidence type="ECO:0000313" key="3">
    <source>
        <dbReference type="Proteomes" id="UP001442494"/>
    </source>
</evidence>
<gene>
    <name evidence="2" type="ORF">NDI37_15870</name>
</gene>
<reference evidence="2 3" key="1">
    <citation type="submission" date="2022-04" db="EMBL/GenBank/DDBJ databases">
        <title>Positive selection, recombination, and allopatry shape intraspecific diversity of widespread and dominant cyanobacteria.</title>
        <authorList>
            <person name="Wei J."/>
            <person name="Shu W."/>
            <person name="Hu C."/>
        </authorList>
    </citation>
    <scope>NUCLEOTIDE SEQUENCE [LARGE SCALE GENOMIC DNA]</scope>
    <source>
        <strain evidence="2 3">GB2-A5</strain>
    </source>
</reference>
<accession>A0ABV0JR44</accession>
<keyword evidence="3" id="KW-1185">Reference proteome</keyword>
<dbReference type="EMBL" id="JAMPKK010000034">
    <property type="protein sequence ID" value="MEP0865945.1"/>
    <property type="molecule type" value="Genomic_DNA"/>
</dbReference>
<evidence type="ECO:0000313" key="2">
    <source>
        <dbReference type="EMBL" id="MEP0865945.1"/>
    </source>
</evidence>
<sequence length="228" mass="26418">MRLSKELRGILLAITFFGIILTLLKLILDPEAGNKTVSLFTFPLNVPLTEAQLLETKPLNDTVTQLPGQYDSVIAGRQYRYIKNGISINIEMRYVVGTLGNIDSLLPKHTDVKLPRGEMIQALRQQNEIGFYSLFVYRHQAYLNACINPRGNSTVTMQQFLKNQVTYDLQIGRLMPWLLGEETLRDRRCLWAHLSTPLNGTNPESSYQLLEQAWFSWFRWWKPRFPKQ</sequence>
<dbReference type="NCBIfam" id="TIGR04153">
    <property type="entry name" value="cyanosortA_assc"/>
    <property type="match status" value="1"/>
</dbReference>
<organism evidence="2 3">
    <name type="scientific">Funiculus sociatus GB2-A5</name>
    <dbReference type="NCBI Taxonomy" id="2933946"/>
    <lineage>
        <taxon>Bacteria</taxon>
        <taxon>Bacillati</taxon>
        <taxon>Cyanobacteriota</taxon>
        <taxon>Cyanophyceae</taxon>
        <taxon>Coleofasciculales</taxon>
        <taxon>Coleofasciculaceae</taxon>
        <taxon>Funiculus</taxon>
    </lineage>
</organism>
<proteinExistence type="predicted"/>
<name>A0ABV0JR44_9CYAN</name>
<keyword evidence="1" id="KW-0472">Membrane</keyword>
<keyword evidence="1" id="KW-1133">Transmembrane helix</keyword>
<dbReference type="Proteomes" id="UP001442494">
    <property type="component" value="Unassembled WGS sequence"/>
</dbReference>
<feature type="transmembrane region" description="Helical" evidence="1">
    <location>
        <begin position="7"/>
        <end position="28"/>
    </location>
</feature>
<evidence type="ECO:0000256" key="1">
    <source>
        <dbReference type="SAM" id="Phobius"/>
    </source>
</evidence>
<dbReference type="InterPro" id="IPR026411">
    <property type="entry name" value="Cyanosort_A_assoc"/>
</dbReference>
<protein>
    <submittedName>
        <fullName evidence="2">Cyanoexosortase A system-associated protein</fullName>
    </submittedName>
</protein>
<comment type="caution">
    <text evidence="2">The sequence shown here is derived from an EMBL/GenBank/DDBJ whole genome shotgun (WGS) entry which is preliminary data.</text>
</comment>
<keyword evidence="1" id="KW-0812">Transmembrane</keyword>
<dbReference type="RefSeq" id="WP_190418231.1">
    <property type="nucleotide sequence ID" value="NZ_JAMPKK010000034.1"/>
</dbReference>